<proteinExistence type="predicted"/>
<name>A0A5S9NNM0_9GAMM</name>
<protein>
    <submittedName>
        <fullName evidence="1">Uncharacterized protein</fullName>
    </submittedName>
</protein>
<keyword evidence="3" id="KW-1185">Reference proteome</keyword>
<evidence type="ECO:0000313" key="2">
    <source>
        <dbReference type="EMBL" id="CAA0099298.1"/>
    </source>
</evidence>
<dbReference type="EMBL" id="CACSIM010000002">
    <property type="protein sequence ID" value="CAA0099298.1"/>
    <property type="molecule type" value="Genomic_DNA"/>
</dbReference>
<gene>
    <name evidence="1" type="ORF">IHBHHGIJ_02226</name>
    <name evidence="2" type="ORF">KFEGEMFD_01828</name>
</gene>
<evidence type="ECO:0000313" key="1">
    <source>
        <dbReference type="EMBL" id="CAA0091966.1"/>
    </source>
</evidence>
<organism evidence="1 3">
    <name type="scientific">Zhongshania aliphaticivorans</name>
    <dbReference type="NCBI Taxonomy" id="1470434"/>
    <lineage>
        <taxon>Bacteria</taxon>
        <taxon>Pseudomonadati</taxon>
        <taxon>Pseudomonadota</taxon>
        <taxon>Gammaproteobacteria</taxon>
        <taxon>Cellvibrionales</taxon>
        <taxon>Spongiibacteraceae</taxon>
        <taxon>Zhongshania</taxon>
    </lineage>
</organism>
<dbReference type="Proteomes" id="UP000435877">
    <property type="component" value="Unassembled WGS sequence"/>
</dbReference>
<reference evidence="3 4" key="1">
    <citation type="submission" date="2019-11" db="EMBL/GenBank/DDBJ databases">
        <authorList>
            <person name="Holert J."/>
        </authorList>
    </citation>
    <scope>NUCLEOTIDE SEQUENCE [LARGE SCALE GENOMIC DNA]</scope>
    <source>
        <strain evidence="2">BC3_2A</strain>
        <strain evidence="1">SB11_1A</strain>
    </source>
</reference>
<accession>A0A5S9NNM0</accession>
<evidence type="ECO:0000313" key="4">
    <source>
        <dbReference type="Proteomes" id="UP000439591"/>
    </source>
</evidence>
<evidence type="ECO:0000313" key="3">
    <source>
        <dbReference type="Proteomes" id="UP000435877"/>
    </source>
</evidence>
<dbReference type="EMBL" id="CACSIK010000001">
    <property type="protein sequence ID" value="CAA0091966.1"/>
    <property type="molecule type" value="Genomic_DNA"/>
</dbReference>
<sequence length="107" mass="12231">MLVLLGEVMKLSIIGMKGCLSILAGLWLLFLIQQGYGVLCSIWPELAQWMLARVNKLKRYKVFIRDDYGRLIPARCESGGFNGGDRHPFHVPVRRTCLSRRVLQNLD</sequence>
<dbReference type="Proteomes" id="UP000439591">
    <property type="component" value="Unassembled WGS sequence"/>
</dbReference>
<dbReference type="AlphaFoldDB" id="A0A5S9NNM0"/>